<organism evidence="1 2">
    <name type="scientific">Cichorium intybus</name>
    <name type="common">Chicory</name>
    <dbReference type="NCBI Taxonomy" id="13427"/>
    <lineage>
        <taxon>Eukaryota</taxon>
        <taxon>Viridiplantae</taxon>
        <taxon>Streptophyta</taxon>
        <taxon>Embryophyta</taxon>
        <taxon>Tracheophyta</taxon>
        <taxon>Spermatophyta</taxon>
        <taxon>Magnoliopsida</taxon>
        <taxon>eudicotyledons</taxon>
        <taxon>Gunneridae</taxon>
        <taxon>Pentapetalae</taxon>
        <taxon>asterids</taxon>
        <taxon>campanulids</taxon>
        <taxon>Asterales</taxon>
        <taxon>Asteraceae</taxon>
        <taxon>Cichorioideae</taxon>
        <taxon>Cichorieae</taxon>
        <taxon>Cichoriinae</taxon>
        <taxon>Cichorium</taxon>
    </lineage>
</organism>
<comment type="caution">
    <text evidence="1">The sequence shown here is derived from an EMBL/GenBank/DDBJ whole genome shotgun (WGS) entry which is preliminary data.</text>
</comment>
<protein>
    <submittedName>
        <fullName evidence="1">Uncharacterized protein</fullName>
    </submittedName>
</protein>
<proteinExistence type="predicted"/>
<evidence type="ECO:0000313" key="2">
    <source>
        <dbReference type="Proteomes" id="UP001055811"/>
    </source>
</evidence>
<evidence type="ECO:0000313" key="1">
    <source>
        <dbReference type="EMBL" id="KAI3722706.1"/>
    </source>
</evidence>
<accession>A0ACB9BL07</accession>
<keyword evidence="2" id="KW-1185">Reference proteome</keyword>
<dbReference type="Proteomes" id="UP001055811">
    <property type="component" value="Linkage Group LG06"/>
</dbReference>
<name>A0ACB9BL07_CICIN</name>
<dbReference type="EMBL" id="CM042014">
    <property type="protein sequence ID" value="KAI3722706.1"/>
    <property type="molecule type" value="Genomic_DNA"/>
</dbReference>
<sequence length="187" mass="21313">MKRKERQRKFHDSLVNMLYAPPSPPPHENEFDEQTLDSAREIANSDHHRINTDELEEVERNFSASSEEDDELGSGKLTRAQRKRLRKKKLKEGGSHRRQIIGPELPSTGDDQIDGEGSGVPEIQQSEGVRRNVSDGSETGNDHNHRQETCSSIRVKHRRMSKKKARYNPKTPPMVSNHETTTPGDQN</sequence>
<gene>
    <name evidence="1" type="ORF">L2E82_33748</name>
</gene>
<reference evidence="1 2" key="2">
    <citation type="journal article" date="2022" name="Mol. Ecol. Resour.">
        <title>The genomes of chicory, endive, great burdock and yacon provide insights into Asteraceae paleo-polyploidization history and plant inulin production.</title>
        <authorList>
            <person name="Fan W."/>
            <person name="Wang S."/>
            <person name="Wang H."/>
            <person name="Wang A."/>
            <person name="Jiang F."/>
            <person name="Liu H."/>
            <person name="Zhao H."/>
            <person name="Xu D."/>
            <person name="Zhang Y."/>
        </authorList>
    </citation>
    <scope>NUCLEOTIDE SEQUENCE [LARGE SCALE GENOMIC DNA]</scope>
    <source>
        <strain evidence="2">cv. Punajuju</strain>
        <tissue evidence="1">Leaves</tissue>
    </source>
</reference>
<reference evidence="2" key="1">
    <citation type="journal article" date="2022" name="Mol. Ecol. Resour.">
        <title>The genomes of chicory, endive, great burdock and yacon provide insights into Asteraceae palaeo-polyploidization history and plant inulin production.</title>
        <authorList>
            <person name="Fan W."/>
            <person name="Wang S."/>
            <person name="Wang H."/>
            <person name="Wang A."/>
            <person name="Jiang F."/>
            <person name="Liu H."/>
            <person name="Zhao H."/>
            <person name="Xu D."/>
            <person name="Zhang Y."/>
        </authorList>
    </citation>
    <scope>NUCLEOTIDE SEQUENCE [LARGE SCALE GENOMIC DNA]</scope>
    <source>
        <strain evidence="2">cv. Punajuju</strain>
    </source>
</reference>